<dbReference type="EMBL" id="CP003653">
    <property type="protein sequence ID" value="AFZ34126.1"/>
    <property type="molecule type" value="Genomic_DNA"/>
</dbReference>
<dbReference type="RefSeq" id="WP_015191799.1">
    <property type="nucleotide sequence ID" value="NC_019748.1"/>
</dbReference>
<name>K9XQ08_STAC7</name>
<evidence type="ECO:0000313" key="2">
    <source>
        <dbReference type="Proteomes" id="UP000010473"/>
    </source>
</evidence>
<protein>
    <recommendedName>
        <fullName evidence="3">DUF29 family protein</fullName>
    </recommendedName>
</protein>
<gene>
    <name evidence="1" type="ordered locus">Sta7437_0519</name>
</gene>
<dbReference type="eggNOG" id="ENOG5030NUM">
    <property type="taxonomic scope" value="Bacteria"/>
</dbReference>
<dbReference type="HOGENOM" id="CLU_134228_0_0_3"/>
<dbReference type="Proteomes" id="UP000010473">
    <property type="component" value="Chromosome"/>
</dbReference>
<accession>K9XQ08</accession>
<dbReference type="KEGG" id="scs:Sta7437_0519"/>
<dbReference type="PANTHER" id="PTHR34235:SF1">
    <property type="entry name" value="SLR0416 PROTEIN"/>
    <property type="match status" value="1"/>
</dbReference>
<dbReference type="InterPro" id="IPR002636">
    <property type="entry name" value="DUF29"/>
</dbReference>
<keyword evidence="2" id="KW-1185">Reference proteome</keyword>
<dbReference type="AlphaFoldDB" id="K9XQ08"/>
<dbReference type="Pfam" id="PF01724">
    <property type="entry name" value="DUF29"/>
    <property type="match status" value="1"/>
</dbReference>
<sequence length="162" mass="18798">MEELAKLRQLLVAGNTREAIALVDELEEMSKKAIIRNIESYLVLLLAHLIKYQAEQRITNFWLASIVNAVVGIKKLNLRDKNSYYIKKEDDWNDYLEEAIELASLEAAKEAFGGIYSVEQLSTKFDRDRVIKMGFQLLQLTYQEETKKLPQIIQEFLSDRPT</sequence>
<dbReference type="OrthoDB" id="582031at2"/>
<reference evidence="2" key="1">
    <citation type="journal article" date="2013" name="Proc. Natl. Acad. Sci. U.S.A.">
        <title>Improving the coverage of the cyanobacterial phylum using diversity-driven genome sequencing.</title>
        <authorList>
            <person name="Shih P.M."/>
            <person name="Wu D."/>
            <person name="Latifi A."/>
            <person name="Axen S.D."/>
            <person name="Fewer D.P."/>
            <person name="Talla E."/>
            <person name="Calteau A."/>
            <person name="Cai F."/>
            <person name="Tandeau de Marsac N."/>
            <person name="Rippka R."/>
            <person name="Herdman M."/>
            <person name="Sivonen K."/>
            <person name="Coursin T."/>
            <person name="Laurent T."/>
            <person name="Goodwin L."/>
            <person name="Nolan M."/>
            <person name="Davenport K.W."/>
            <person name="Han C.S."/>
            <person name="Rubin E.M."/>
            <person name="Eisen J.A."/>
            <person name="Woyke T."/>
            <person name="Gugger M."/>
            <person name="Kerfeld C.A."/>
        </authorList>
    </citation>
    <scope>NUCLEOTIDE SEQUENCE [LARGE SCALE GENOMIC DNA]</scope>
    <source>
        <strain evidence="2">ATCC 29371 / PCC 7437</strain>
    </source>
</reference>
<evidence type="ECO:0000313" key="1">
    <source>
        <dbReference type="EMBL" id="AFZ34126.1"/>
    </source>
</evidence>
<evidence type="ECO:0008006" key="3">
    <source>
        <dbReference type="Google" id="ProtNLM"/>
    </source>
</evidence>
<proteinExistence type="predicted"/>
<organism evidence="1 2">
    <name type="scientific">Stanieria cyanosphaera (strain ATCC 29371 / PCC 7437)</name>
    <dbReference type="NCBI Taxonomy" id="111780"/>
    <lineage>
        <taxon>Bacteria</taxon>
        <taxon>Bacillati</taxon>
        <taxon>Cyanobacteriota</taxon>
        <taxon>Cyanophyceae</taxon>
        <taxon>Pleurocapsales</taxon>
        <taxon>Dermocarpellaceae</taxon>
        <taxon>Stanieria</taxon>
    </lineage>
</organism>
<dbReference type="Gene3D" id="1.20.1220.20">
    <property type="entry name" value="Uncharcterised protein PF01724"/>
    <property type="match status" value="1"/>
</dbReference>
<dbReference type="PANTHER" id="PTHR34235">
    <property type="entry name" value="SLR1203 PROTEIN-RELATED"/>
    <property type="match status" value="1"/>
</dbReference>